<protein>
    <submittedName>
        <fullName evidence="1">Uncharacterized protein</fullName>
    </submittedName>
</protein>
<comment type="caution">
    <text evidence="1">The sequence shown here is derived from an EMBL/GenBank/DDBJ whole genome shotgun (WGS) entry which is preliminary data.</text>
</comment>
<dbReference type="RefSeq" id="WP_016514325.1">
    <property type="nucleotide sequence ID" value="NZ_ASZQ01000003.1"/>
</dbReference>
<dbReference type="AlphaFoldDB" id="S3KK15"/>
<dbReference type="EMBL" id="ASZQ01000003">
    <property type="protein sequence ID" value="EPF24884.1"/>
    <property type="molecule type" value="Genomic_DNA"/>
</dbReference>
<dbReference type="Proteomes" id="UP000014617">
    <property type="component" value="Unassembled WGS sequence"/>
</dbReference>
<gene>
    <name evidence="1" type="ORF">MAESPC_00137</name>
</gene>
<proteinExistence type="predicted"/>
<organism evidence="1 2">
    <name type="scientific">Microcystis aeruginosa SPC777</name>
    <dbReference type="NCBI Taxonomy" id="482300"/>
    <lineage>
        <taxon>Bacteria</taxon>
        <taxon>Bacillati</taxon>
        <taxon>Cyanobacteriota</taxon>
        <taxon>Cyanophyceae</taxon>
        <taxon>Oscillatoriophycideae</taxon>
        <taxon>Chroococcales</taxon>
        <taxon>Microcystaceae</taxon>
        <taxon>Microcystis</taxon>
    </lineage>
</organism>
<accession>S3KK15</accession>
<sequence length="55" mass="6111">MINTIPHLVKMSQFPFQEKVLAIDTAPLSGEKVNRPGLGTMEELRACAEKLVRVC</sequence>
<name>S3KK15_MICAE</name>
<reference evidence="1 2" key="1">
    <citation type="journal article" date="2013" name="Genome Announc.">
        <title>Draft Genome Sequence of the Brazilian Toxic Bloom-Forming Cyanobacterium Microcystis aeruginosa Strain SPC777.</title>
        <authorList>
            <person name="Fiore M.F."/>
            <person name="Alvarenga D.O."/>
            <person name="Varani A.M."/>
            <person name="Hoff-Risseti C."/>
            <person name="Crespim E."/>
            <person name="Ramos R.T."/>
            <person name="Silva A."/>
            <person name="Schaker P.D."/>
            <person name="Heck K."/>
            <person name="Rigonato J."/>
            <person name="Schneider M.P."/>
        </authorList>
    </citation>
    <scope>NUCLEOTIDE SEQUENCE [LARGE SCALE GENOMIC DNA]</scope>
    <source>
        <strain evidence="2">SPC 777</strain>
    </source>
</reference>
<evidence type="ECO:0000313" key="1">
    <source>
        <dbReference type="EMBL" id="EPF24884.1"/>
    </source>
</evidence>
<evidence type="ECO:0000313" key="2">
    <source>
        <dbReference type="Proteomes" id="UP000014617"/>
    </source>
</evidence>